<dbReference type="RefSeq" id="WP_131837730.1">
    <property type="nucleotide sequence ID" value="NZ_SLWB01000001.1"/>
</dbReference>
<comment type="caution">
    <text evidence="1">The sequence shown here is derived from an EMBL/GenBank/DDBJ whole genome shotgun (WGS) entry which is preliminary data.</text>
</comment>
<organism evidence="1 2">
    <name type="scientific">Acetobacteroides hydrogenigenes</name>
    <dbReference type="NCBI Taxonomy" id="979970"/>
    <lineage>
        <taxon>Bacteria</taxon>
        <taxon>Pseudomonadati</taxon>
        <taxon>Bacteroidota</taxon>
        <taxon>Bacteroidia</taxon>
        <taxon>Bacteroidales</taxon>
        <taxon>Rikenellaceae</taxon>
        <taxon>Acetobacteroides</taxon>
    </lineage>
</organism>
<reference evidence="1 2" key="1">
    <citation type="submission" date="2019-03" db="EMBL/GenBank/DDBJ databases">
        <title>Genomic Encyclopedia of Archaeal and Bacterial Type Strains, Phase II (KMG-II): from individual species to whole genera.</title>
        <authorList>
            <person name="Goeker M."/>
        </authorList>
    </citation>
    <scope>NUCLEOTIDE SEQUENCE [LARGE SCALE GENOMIC DNA]</scope>
    <source>
        <strain evidence="1 2">RL-C</strain>
    </source>
</reference>
<accession>A0A4R2EUY3</accession>
<dbReference type="AlphaFoldDB" id="A0A4R2EUY3"/>
<evidence type="ECO:0000313" key="2">
    <source>
        <dbReference type="Proteomes" id="UP000294830"/>
    </source>
</evidence>
<dbReference type="EMBL" id="SLWB01000001">
    <property type="protein sequence ID" value="TCN72944.1"/>
    <property type="molecule type" value="Genomic_DNA"/>
</dbReference>
<gene>
    <name evidence="1" type="ORF">CLV25_101162</name>
</gene>
<dbReference type="Proteomes" id="UP000294830">
    <property type="component" value="Unassembled WGS sequence"/>
</dbReference>
<protein>
    <recommendedName>
        <fullName evidence="3">Outer membrane protein with beta-barrel domain</fullName>
    </recommendedName>
</protein>
<keyword evidence="2" id="KW-1185">Reference proteome</keyword>
<evidence type="ECO:0008006" key="3">
    <source>
        <dbReference type="Google" id="ProtNLM"/>
    </source>
</evidence>
<sequence length="254" mass="28150">MRNSLIVILLLVSIAWPGYSQVNQKTVSEFGLGLSMLTAYTDIGGAENAGPKSISEIAQMSKRPGLEGYYKYNINPRVSFKLNGIVGLLAGTDKGSRNEGRGYSFSSFILDVSAIGVYYIVTEKEPFFYRSSLRRQGWNKNVYPSLYIQAGVGACIYALSPNEKLSNASLVGYEGGKTATPVFPVGIGSTLPIARDIRLFLETNYVFTLTDYLDGYSNELYSKSKDAYLSISAGLVYQLGYQKTNWRKSRSYRR</sequence>
<evidence type="ECO:0000313" key="1">
    <source>
        <dbReference type="EMBL" id="TCN72944.1"/>
    </source>
</evidence>
<name>A0A4R2EUY3_9BACT</name>
<proteinExistence type="predicted"/>
<dbReference type="OrthoDB" id="654178at2"/>